<evidence type="ECO:0000256" key="3">
    <source>
        <dbReference type="ARBA" id="ARBA00004991"/>
    </source>
</evidence>
<dbReference type="GO" id="GO:0046512">
    <property type="term" value="P:sphingosine biosynthetic process"/>
    <property type="evidence" value="ECO:0007669"/>
    <property type="project" value="TreeGrafter"/>
</dbReference>
<proteinExistence type="inferred from homology"/>
<evidence type="ECO:0000256" key="6">
    <source>
        <dbReference type="ARBA" id="ARBA00022679"/>
    </source>
</evidence>
<dbReference type="SUPFAM" id="SSF53383">
    <property type="entry name" value="PLP-dependent transferases"/>
    <property type="match status" value="1"/>
</dbReference>
<dbReference type="AlphaFoldDB" id="A0A915PTF2"/>
<evidence type="ECO:0000256" key="2">
    <source>
        <dbReference type="ARBA" id="ARBA00004760"/>
    </source>
</evidence>
<dbReference type="InterPro" id="IPR015424">
    <property type="entry name" value="PyrdxlP-dep_Trfase"/>
</dbReference>
<evidence type="ECO:0000256" key="11">
    <source>
        <dbReference type="ARBA" id="ARBA00041066"/>
    </source>
</evidence>
<evidence type="ECO:0000256" key="8">
    <source>
        <dbReference type="ARBA" id="ARBA00022919"/>
    </source>
</evidence>
<sequence>MGSLEHALSSTGGFCAGRRYVVCHQRLSGLGYCFSASLPPLLAVAASKGFDIIDNDPERLLRLRQNCKIFHDGLKEAFKDTLFTVNGDPLSPLQHVYYEGNAAEENLDALVKKMRKRSYLIARVCYHPEESFPPKPSIRLTIQSEMTHGELATFIEMLREEAHQVNES</sequence>
<dbReference type="GO" id="GO:0046513">
    <property type="term" value="P:ceramide biosynthetic process"/>
    <property type="evidence" value="ECO:0007669"/>
    <property type="project" value="TreeGrafter"/>
</dbReference>
<comment type="similarity">
    <text evidence="4">Belongs to the class-II pyridoxal-phosphate-dependent aminotransferase family.</text>
</comment>
<dbReference type="Gene3D" id="3.90.1150.10">
    <property type="entry name" value="Aspartate Aminotransferase, domain 1"/>
    <property type="match status" value="1"/>
</dbReference>
<dbReference type="PANTHER" id="PTHR13693">
    <property type="entry name" value="CLASS II AMINOTRANSFERASE/8-AMINO-7-OXONONANOATE SYNTHASE"/>
    <property type="match status" value="1"/>
</dbReference>
<dbReference type="InterPro" id="IPR050087">
    <property type="entry name" value="AON_synthase_class-II"/>
</dbReference>
<dbReference type="EC" id="2.3.1.50" evidence="5"/>
<evidence type="ECO:0000256" key="12">
    <source>
        <dbReference type="ARBA" id="ARBA00041765"/>
    </source>
</evidence>
<comment type="pathway">
    <text evidence="3">Sphingolipid metabolism.</text>
</comment>
<evidence type="ECO:0000256" key="9">
    <source>
        <dbReference type="ARBA" id="ARBA00023098"/>
    </source>
</evidence>
<dbReference type="Proteomes" id="UP000887581">
    <property type="component" value="Unplaced"/>
</dbReference>
<evidence type="ECO:0000256" key="5">
    <source>
        <dbReference type="ARBA" id="ARBA00013220"/>
    </source>
</evidence>
<protein>
    <recommendedName>
        <fullName evidence="11">Serine palmitoyltransferase 1</fullName>
        <ecNumber evidence="5">2.3.1.50</ecNumber>
    </recommendedName>
    <alternativeName>
        <fullName evidence="12">Long chain base biosynthesis protein 1</fullName>
    </alternativeName>
    <alternativeName>
        <fullName evidence="13">Serine-palmitoyl-CoA transferase 1</fullName>
    </alternativeName>
</protein>
<evidence type="ECO:0000256" key="13">
    <source>
        <dbReference type="ARBA" id="ARBA00042649"/>
    </source>
</evidence>
<comment type="pathway">
    <text evidence="2">Lipid metabolism; sphingolipid metabolism.</text>
</comment>
<evidence type="ECO:0000256" key="1">
    <source>
        <dbReference type="ARBA" id="ARBA00001933"/>
    </source>
</evidence>
<evidence type="ECO:0000313" key="16">
    <source>
        <dbReference type="WBParaSite" id="sdigi.contig414.g8161.t1"/>
    </source>
</evidence>
<keyword evidence="10" id="KW-0012">Acyltransferase</keyword>
<dbReference type="Gene3D" id="3.40.640.10">
    <property type="entry name" value="Type I PLP-dependent aspartate aminotransferase-like (Major domain)"/>
    <property type="match status" value="1"/>
</dbReference>
<evidence type="ECO:0000256" key="10">
    <source>
        <dbReference type="ARBA" id="ARBA00023315"/>
    </source>
</evidence>
<dbReference type="InterPro" id="IPR015421">
    <property type="entry name" value="PyrdxlP-dep_Trfase_major"/>
</dbReference>
<dbReference type="WBParaSite" id="sdigi.contig414.g8161.t1">
    <property type="protein sequence ID" value="sdigi.contig414.g8161.t1"/>
    <property type="gene ID" value="sdigi.contig414.g8161"/>
</dbReference>
<comment type="cofactor">
    <cofactor evidence="1">
        <name>pyridoxal 5'-phosphate</name>
        <dbReference type="ChEBI" id="CHEBI:597326"/>
    </cofactor>
</comment>
<dbReference type="Pfam" id="PF00155">
    <property type="entry name" value="Aminotran_1_2"/>
    <property type="match status" value="1"/>
</dbReference>
<feature type="domain" description="Aminotransferase class I/classII large" evidence="14">
    <location>
        <begin position="6"/>
        <end position="157"/>
    </location>
</feature>
<dbReference type="GO" id="GO:0004758">
    <property type="term" value="F:serine C-palmitoyltransferase activity"/>
    <property type="evidence" value="ECO:0007669"/>
    <property type="project" value="UniProtKB-EC"/>
</dbReference>
<evidence type="ECO:0000256" key="7">
    <source>
        <dbReference type="ARBA" id="ARBA00022898"/>
    </source>
</evidence>
<dbReference type="GO" id="GO:0030170">
    <property type="term" value="F:pyridoxal phosphate binding"/>
    <property type="evidence" value="ECO:0007669"/>
    <property type="project" value="InterPro"/>
</dbReference>
<evidence type="ECO:0000313" key="15">
    <source>
        <dbReference type="Proteomes" id="UP000887581"/>
    </source>
</evidence>
<reference evidence="16" key="1">
    <citation type="submission" date="2022-11" db="UniProtKB">
        <authorList>
            <consortium name="WormBaseParasite"/>
        </authorList>
    </citation>
    <scope>IDENTIFICATION</scope>
</reference>
<keyword evidence="15" id="KW-1185">Reference proteome</keyword>
<evidence type="ECO:0000259" key="14">
    <source>
        <dbReference type="Pfam" id="PF00155"/>
    </source>
</evidence>
<dbReference type="PANTHER" id="PTHR13693:SF2">
    <property type="entry name" value="SERINE PALMITOYLTRANSFERASE 1"/>
    <property type="match status" value="1"/>
</dbReference>
<dbReference type="InterPro" id="IPR004839">
    <property type="entry name" value="Aminotransferase_I/II_large"/>
</dbReference>
<keyword evidence="8" id="KW-0746">Sphingolipid metabolism</keyword>
<keyword evidence="6" id="KW-0808">Transferase</keyword>
<keyword evidence="9" id="KW-0443">Lipid metabolism</keyword>
<accession>A0A915PTF2</accession>
<organism evidence="15 16">
    <name type="scientific">Setaria digitata</name>
    <dbReference type="NCBI Taxonomy" id="48799"/>
    <lineage>
        <taxon>Eukaryota</taxon>
        <taxon>Metazoa</taxon>
        <taxon>Ecdysozoa</taxon>
        <taxon>Nematoda</taxon>
        <taxon>Chromadorea</taxon>
        <taxon>Rhabditida</taxon>
        <taxon>Spirurina</taxon>
        <taxon>Spiruromorpha</taxon>
        <taxon>Filarioidea</taxon>
        <taxon>Setariidae</taxon>
        <taxon>Setaria</taxon>
    </lineage>
</organism>
<dbReference type="GO" id="GO:0016020">
    <property type="term" value="C:membrane"/>
    <property type="evidence" value="ECO:0007669"/>
    <property type="project" value="GOC"/>
</dbReference>
<dbReference type="InterPro" id="IPR015422">
    <property type="entry name" value="PyrdxlP-dep_Trfase_small"/>
</dbReference>
<dbReference type="GO" id="GO:0005783">
    <property type="term" value="C:endoplasmic reticulum"/>
    <property type="evidence" value="ECO:0007669"/>
    <property type="project" value="TreeGrafter"/>
</dbReference>
<name>A0A915PTF2_9BILA</name>
<evidence type="ECO:0000256" key="4">
    <source>
        <dbReference type="ARBA" id="ARBA00008392"/>
    </source>
</evidence>
<keyword evidence="7" id="KW-0663">Pyridoxal phosphate</keyword>